<name>A0A929RW06_9BACT</name>
<evidence type="ECO:0008006" key="4">
    <source>
        <dbReference type="Google" id="ProtNLM"/>
    </source>
</evidence>
<dbReference type="AlphaFoldDB" id="A0A929RW06"/>
<feature type="signal peptide" evidence="1">
    <location>
        <begin position="1"/>
        <end position="30"/>
    </location>
</feature>
<gene>
    <name evidence="2" type="ORF">HXK21_00845</name>
</gene>
<protein>
    <recommendedName>
        <fullName evidence="4">GLUG domain-containing protein</fullName>
    </recommendedName>
</protein>
<sequence>MEQIKKVCRRHRSWLLLFLCFVACQSVVRAQGYYDAAQRPDGEGTKEHPYELFSTEHFLWIAQQVNSGNDLRDEYFAVTQDIDFSDTRNWDDGHGWRAIGGLFMKNGIAKKLAFRGHLEGNNHVFYKLYGSRPDADYQGLFGYVDNATIKNLHLRFFEVKGSENVGALSGYTFESNIENVRLETAVVKASHFFVGGAIGYMNGGYVKDCSLKGAVEGVDYVGGLLGWCLDGLVTGCRVCADVKNIVNPDNGEMGRMAGGLVAYLNKGRIEYSGFWGNVEGGNQIGGLVGDATHSKISDSFVSYIDSPDIDGQKTIKGQTYVGGLVGKNEDTPVSDCFSHISVEGSASVGGLIGSSDYTDTRVVRSYAACAVKAEQKDLAGGFIGTKSYSGSVDSCYYDKELAPELSAVGGYSHESVNCEGKTTAEMKQAATYAGWNFASYWLIDAKINDGYPYPNFFIDTHIQEAPTVAQQMEIQAKINGTLCEVSANQPLSSVSIYSTDGRLKLHKTDLNACSLTFRYPFKRNKIFLLVFRFKNNRTETLKLTIK</sequence>
<dbReference type="Proteomes" id="UP000704068">
    <property type="component" value="Unassembled WGS sequence"/>
</dbReference>
<evidence type="ECO:0000313" key="3">
    <source>
        <dbReference type="Proteomes" id="UP000704068"/>
    </source>
</evidence>
<keyword evidence="1" id="KW-0732">Signal</keyword>
<reference evidence="2" key="1">
    <citation type="submission" date="2020-04" db="EMBL/GenBank/DDBJ databases">
        <title>Deep metagenomics examines the oral microbiome during advanced dental caries in children, revealing novel taxa and co-occurrences with host molecules.</title>
        <authorList>
            <person name="Baker J.L."/>
            <person name="Morton J.T."/>
            <person name="Dinis M."/>
            <person name="Alvarez R."/>
            <person name="Tran N.C."/>
            <person name="Knight R."/>
            <person name="Edlund A."/>
        </authorList>
    </citation>
    <scope>NUCLEOTIDE SEQUENCE</scope>
    <source>
        <strain evidence="2">JCVI_34_bin.1</strain>
    </source>
</reference>
<dbReference type="Gene3D" id="2.160.20.110">
    <property type="match status" value="2"/>
</dbReference>
<evidence type="ECO:0000256" key="1">
    <source>
        <dbReference type="SAM" id="SignalP"/>
    </source>
</evidence>
<comment type="caution">
    <text evidence="2">The sequence shown here is derived from an EMBL/GenBank/DDBJ whole genome shotgun (WGS) entry which is preliminary data.</text>
</comment>
<dbReference type="EMBL" id="JABZGR010000001">
    <property type="protein sequence ID" value="MBF0969579.1"/>
    <property type="molecule type" value="Genomic_DNA"/>
</dbReference>
<dbReference type="RefSeq" id="WP_303762582.1">
    <property type="nucleotide sequence ID" value="NZ_JABZGR010000001.1"/>
</dbReference>
<accession>A0A929RW06</accession>
<proteinExistence type="predicted"/>
<organism evidence="2 3">
    <name type="scientific">Alloprevotella tannerae</name>
    <dbReference type="NCBI Taxonomy" id="76122"/>
    <lineage>
        <taxon>Bacteria</taxon>
        <taxon>Pseudomonadati</taxon>
        <taxon>Bacteroidota</taxon>
        <taxon>Bacteroidia</taxon>
        <taxon>Bacteroidales</taxon>
        <taxon>Prevotellaceae</taxon>
        <taxon>Alloprevotella</taxon>
    </lineage>
</organism>
<feature type="chain" id="PRO_5036704302" description="GLUG domain-containing protein" evidence="1">
    <location>
        <begin position="31"/>
        <end position="546"/>
    </location>
</feature>
<evidence type="ECO:0000313" key="2">
    <source>
        <dbReference type="EMBL" id="MBF0969579.1"/>
    </source>
</evidence>